<keyword evidence="1" id="KW-1133">Transmembrane helix</keyword>
<dbReference type="Proteomes" id="UP000285981">
    <property type="component" value="Unassembled WGS sequence"/>
</dbReference>
<keyword evidence="1" id="KW-0472">Membrane</keyword>
<sequence>MQNYIKNSIEEKTRKSKIQKKFRVFSFCYWVFEGFLFCLLTYEIGLYTIIHEVHYIKRKVTF</sequence>
<organism evidence="2 3">
    <name type="scientific">Dorea formicigenerans</name>
    <dbReference type="NCBI Taxonomy" id="39486"/>
    <lineage>
        <taxon>Bacteria</taxon>
        <taxon>Bacillati</taxon>
        <taxon>Bacillota</taxon>
        <taxon>Clostridia</taxon>
        <taxon>Lachnospirales</taxon>
        <taxon>Lachnospiraceae</taxon>
        <taxon>Dorea</taxon>
    </lineage>
</organism>
<reference evidence="2 3" key="1">
    <citation type="submission" date="2018-08" db="EMBL/GenBank/DDBJ databases">
        <title>A genome reference for cultivated species of the human gut microbiota.</title>
        <authorList>
            <person name="Zou Y."/>
            <person name="Xue W."/>
            <person name="Luo G."/>
        </authorList>
    </citation>
    <scope>NUCLEOTIDE SEQUENCE [LARGE SCALE GENOMIC DNA]</scope>
    <source>
        <strain evidence="2 3">AF21-25</strain>
    </source>
</reference>
<comment type="caution">
    <text evidence="2">The sequence shown here is derived from an EMBL/GenBank/DDBJ whole genome shotgun (WGS) entry which is preliminary data.</text>
</comment>
<evidence type="ECO:0000256" key="1">
    <source>
        <dbReference type="SAM" id="Phobius"/>
    </source>
</evidence>
<name>A0A412KS30_9FIRM</name>
<evidence type="ECO:0000313" key="2">
    <source>
        <dbReference type="EMBL" id="RGS70787.1"/>
    </source>
</evidence>
<gene>
    <name evidence="2" type="ORF">DWX78_06735</name>
</gene>
<proteinExistence type="predicted"/>
<protein>
    <submittedName>
        <fullName evidence="2">Uncharacterized protein</fullName>
    </submittedName>
</protein>
<accession>A0A412KS30</accession>
<dbReference type="AlphaFoldDB" id="A0A412KS30"/>
<keyword evidence="1" id="KW-0812">Transmembrane</keyword>
<dbReference type="EMBL" id="QRVU01000026">
    <property type="protein sequence ID" value="RGS70787.1"/>
    <property type="molecule type" value="Genomic_DNA"/>
</dbReference>
<evidence type="ECO:0000313" key="3">
    <source>
        <dbReference type="Proteomes" id="UP000285981"/>
    </source>
</evidence>
<feature type="transmembrane region" description="Helical" evidence="1">
    <location>
        <begin position="24"/>
        <end position="50"/>
    </location>
</feature>